<dbReference type="InterPro" id="IPR000801">
    <property type="entry name" value="Esterase-like"/>
</dbReference>
<evidence type="ECO:0000256" key="4">
    <source>
        <dbReference type="ARBA" id="ARBA00024201"/>
    </source>
</evidence>
<dbReference type="EMBL" id="BAAAOR010000025">
    <property type="protein sequence ID" value="GAA1527095.1"/>
    <property type="molecule type" value="Genomic_DNA"/>
</dbReference>
<dbReference type="Pfam" id="PF00756">
    <property type="entry name" value="Esterase"/>
    <property type="match status" value="1"/>
</dbReference>
<name>A0ABN2ATU7_9ACTN</name>
<organism evidence="7 8">
    <name type="scientific">Nocardioides humi</name>
    <dbReference type="NCBI Taxonomy" id="449461"/>
    <lineage>
        <taxon>Bacteria</taxon>
        <taxon>Bacillati</taxon>
        <taxon>Actinomycetota</taxon>
        <taxon>Actinomycetes</taxon>
        <taxon>Propionibacteriales</taxon>
        <taxon>Nocardioidaceae</taxon>
        <taxon>Nocardioides</taxon>
    </lineage>
</organism>
<accession>A0ABN2ATU7</accession>
<feature type="region of interest" description="Disordered" evidence="5">
    <location>
        <begin position="1"/>
        <end position="21"/>
    </location>
</feature>
<evidence type="ECO:0000256" key="2">
    <source>
        <dbReference type="ARBA" id="ARBA00022490"/>
    </source>
</evidence>
<dbReference type="InterPro" id="IPR050583">
    <property type="entry name" value="Mycobacterial_A85_antigen"/>
</dbReference>
<comment type="caution">
    <text evidence="7">The sequence shown here is derived from an EMBL/GenBank/DDBJ whole genome shotgun (WGS) entry which is preliminary data.</text>
</comment>
<evidence type="ECO:0000256" key="3">
    <source>
        <dbReference type="ARBA" id="ARBA00022801"/>
    </source>
</evidence>
<reference evidence="7 8" key="1">
    <citation type="journal article" date="2019" name="Int. J. Syst. Evol. Microbiol.">
        <title>The Global Catalogue of Microorganisms (GCM) 10K type strain sequencing project: providing services to taxonomists for standard genome sequencing and annotation.</title>
        <authorList>
            <consortium name="The Broad Institute Genomics Platform"/>
            <consortium name="The Broad Institute Genome Sequencing Center for Infectious Disease"/>
            <person name="Wu L."/>
            <person name="Ma J."/>
        </authorList>
    </citation>
    <scope>NUCLEOTIDE SEQUENCE [LARGE SCALE GENOMIC DNA]</scope>
    <source>
        <strain evidence="7 8">JCM 14942</strain>
    </source>
</reference>
<dbReference type="SUPFAM" id="SSF53474">
    <property type="entry name" value="alpha/beta-Hydrolases"/>
    <property type="match status" value="1"/>
</dbReference>
<evidence type="ECO:0000259" key="6">
    <source>
        <dbReference type="Pfam" id="PF11806"/>
    </source>
</evidence>
<proteinExistence type="inferred from homology"/>
<sequence>MTTRRQPPKVPRPEPVERADSPTVTALLASADPAPAVAAWWDGVRLPLVEDVGVPGRVLVTFCWRDPDAEQVLLFANRLTDETRLAESLLERAPGTDLWHVGYLMEPDWRASYSFLVRAADAAAPWEQEGDQVSIRAALDRGHPDPRNPQTCRNRAGVVQSVAALPEAPAQPWLEPRPDVARGVLAEETGPLGRELITYEAPGADIGSPLLLVLDGEVWTSVQSLPTTLDHLVADAVVPPLRAVFLPSGGRDARWTEMGGTEGDATAAYVLDHLLPDLTRRGWVPAPERVSVVGQSLGGLTALRIALARPDLVGIALSQSASLWLDDLGTELAALAARPGPRPRVDLAHGRQEWVLAGPHHDLARRLREAGVEVSATGYNGGHDYAWWRGAVADALARTWHWRR</sequence>
<dbReference type="InterPro" id="IPR014756">
    <property type="entry name" value="Ig_E-set"/>
</dbReference>
<evidence type="ECO:0000256" key="1">
    <source>
        <dbReference type="ARBA" id="ARBA00004496"/>
    </source>
</evidence>
<keyword evidence="8" id="KW-1185">Reference proteome</keyword>
<protein>
    <submittedName>
        <fullName evidence="7">Esterase family protein</fullName>
    </submittedName>
</protein>
<comment type="subcellular location">
    <subcellularLocation>
        <location evidence="1">Cytoplasm</location>
    </subcellularLocation>
</comment>
<evidence type="ECO:0000256" key="5">
    <source>
        <dbReference type="SAM" id="MobiDB-lite"/>
    </source>
</evidence>
<gene>
    <name evidence="7" type="ORF">GCM10009788_33190</name>
</gene>
<dbReference type="Gene3D" id="3.40.50.1820">
    <property type="entry name" value="alpha/beta hydrolase"/>
    <property type="match status" value="1"/>
</dbReference>
<feature type="domain" description="Enterochelin esterase N-terminal" evidence="6">
    <location>
        <begin position="60"/>
        <end position="173"/>
    </location>
</feature>
<dbReference type="PANTHER" id="PTHR48098">
    <property type="entry name" value="ENTEROCHELIN ESTERASE-RELATED"/>
    <property type="match status" value="1"/>
</dbReference>
<evidence type="ECO:0000313" key="8">
    <source>
        <dbReference type="Proteomes" id="UP001500842"/>
    </source>
</evidence>
<keyword evidence="2" id="KW-0963">Cytoplasm</keyword>
<feature type="compositionally biased region" description="Basic and acidic residues" evidence="5">
    <location>
        <begin position="11"/>
        <end position="20"/>
    </location>
</feature>
<keyword evidence="3" id="KW-0378">Hydrolase</keyword>
<dbReference type="Proteomes" id="UP001500842">
    <property type="component" value="Unassembled WGS sequence"/>
</dbReference>
<dbReference type="Pfam" id="PF11806">
    <property type="entry name" value="Enterochelin_N"/>
    <property type="match status" value="1"/>
</dbReference>
<dbReference type="InterPro" id="IPR021764">
    <property type="entry name" value="Enterochelin_esterase_N"/>
</dbReference>
<dbReference type="RefSeq" id="WP_344112780.1">
    <property type="nucleotide sequence ID" value="NZ_BAAAOR010000025.1"/>
</dbReference>
<dbReference type="PANTHER" id="PTHR48098:SF3">
    <property type="entry name" value="IRON(III) ENTEROBACTIN ESTERASE"/>
    <property type="match status" value="1"/>
</dbReference>
<dbReference type="Gene3D" id="2.60.40.10">
    <property type="entry name" value="Immunoglobulins"/>
    <property type="match status" value="1"/>
</dbReference>
<dbReference type="InterPro" id="IPR029058">
    <property type="entry name" value="AB_hydrolase_fold"/>
</dbReference>
<comment type="similarity">
    <text evidence="4">Belongs to the Fes family.</text>
</comment>
<dbReference type="InterPro" id="IPR013783">
    <property type="entry name" value="Ig-like_fold"/>
</dbReference>
<dbReference type="SUPFAM" id="SSF81296">
    <property type="entry name" value="E set domains"/>
    <property type="match status" value="1"/>
</dbReference>
<evidence type="ECO:0000313" key="7">
    <source>
        <dbReference type="EMBL" id="GAA1527095.1"/>
    </source>
</evidence>